<keyword evidence="4 7" id="KW-0812">Transmembrane</keyword>
<organism evidence="9 10">
    <name type="scientific">Natronococcus jeotgali DSM 18795</name>
    <dbReference type="NCBI Taxonomy" id="1227498"/>
    <lineage>
        <taxon>Archaea</taxon>
        <taxon>Methanobacteriati</taxon>
        <taxon>Methanobacteriota</taxon>
        <taxon>Stenosarchaea group</taxon>
        <taxon>Halobacteria</taxon>
        <taxon>Halobacteriales</taxon>
        <taxon>Natrialbaceae</taxon>
        <taxon>Natronococcus</taxon>
    </lineage>
</organism>
<comment type="caution">
    <text evidence="9">The sequence shown here is derived from an EMBL/GenBank/DDBJ whole genome shotgun (WGS) entry which is preliminary data.</text>
</comment>
<evidence type="ECO:0000256" key="1">
    <source>
        <dbReference type="ARBA" id="ARBA00004651"/>
    </source>
</evidence>
<dbReference type="InterPro" id="IPR005829">
    <property type="entry name" value="Sugar_transporter_CS"/>
</dbReference>
<dbReference type="InterPro" id="IPR036259">
    <property type="entry name" value="MFS_trans_sf"/>
</dbReference>
<feature type="transmembrane region" description="Helical" evidence="7">
    <location>
        <begin position="277"/>
        <end position="302"/>
    </location>
</feature>
<feature type="domain" description="Major facilitator superfamily (MFS) profile" evidence="8">
    <location>
        <begin position="47"/>
        <end position="455"/>
    </location>
</feature>
<feature type="transmembrane region" description="Helical" evidence="7">
    <location>
        <begin position="171"/>
        <end position="189"/>
    </location>
</feature>
<dbReference type="Pfam" id="PF07690">
    <property type="entry name" value="MFS_1"/>
    <property type="match status" value="2"/>
</dbReference>
<evidence type="ECO:0000259" key="8">
    <source>
        <dbReference type="PROSITE" id="PS50850"/>
    </source>
</evidence>
<feature type="transmembrane region" description="Helical" evidence="7">
    <location>
        <begin position="433"/>
        <end position="453"/>
    </location>
</feature>
<gene>
    <name evidence="9" type="ORF">C492_07085</name>
</gene>
<dbReference type="InterPro" id="IPR001958">
    <property type="entry name" value="Tet-R_TetA/multi-R_MdtG-like"/>
</dbReference>
<dbReference type="GO" id="GO:0022857">
    <property type="term" value="F:transmembrane transporter activity"/>
    <property type="evidence" value="ECO:0007669"/>
    <property type="project" value="InterPro"/>
</dbReference>
<dbReference type="PROSITE" id="PS00216">
    <property type="entry name" value="SUGAR_TRANSPORT_1"/>
    <property type="match status" value="1"/>
</dbReference>
<feature type="transmembrane region" description="Helical" evidence="7">
    <location>
        <begin position="195"/>
        <end position="219"/>
    </location>
</feature>
<name>L9XNQ3_9EURY</name>
<protein>
    <submittedName>
        <fullName evidence="9">Multidrug ABC transporter</fullName>
    </submittedName>
</protein>
<dbReference type="Proteomes" id="UP000011531">
    <property type="component" value="Unassembled WGS sequence"/>
</dbReference>
<evidence type="ECO:0000256" key="6">
    <source>
        <dbReference type="ARBA" id="ARBA00023136"/>
    </source>
</evidence>
<accession>L9XNQ3</accession>
<dbReference type="CDD" id="cd17474">
    <property type="entry name" value="MFS_YfmO_like"/>
    <property type="match status" value="1"/>
</dbReference>
<dbReference type="STRING" id="1227498.C492_07085"/>
<dbReference type="GO" id="GO:0005886">
    <property type="term" value="C:plasma membrane"/>
    <property type="evidence" value="ECO:0007669"/>
    <property type="project" value="UniProtKB-SubCell"/>
</dbReference>
<keyword evidence="3" id="KW-1003">Cell membrane</keyword>
<dbReference type="EMBL" id="AOIA01000045">
    <property type="protein sequence ID" value="ELY63385.1"/>
    <property type="molecule type" value="Genomic_DNA"/>
</dbReference>
<dbReference type="Gene3D" id="1.20.1250.20">
    <property type="entry name" value="MFS general substrate transporter like domains"/>
    <property type="match status" value="1"/>
</dbReference>
<dbReference type="InterPro" id="IPR011701">
    <property type="entry name" value="MFS"/>
</dbReference>
<keyword evidence="10" id="KW-1185">Reference proteome</keyword>
<keyword evidence="5 7" id="KW-1133">Transmembrane helix</keyword>
<evidence type="ECO:0000313" key="9">
    <source>
        <dbReference type="EMBL" id="ELY63385.1"/>
    </source>
</evidence>
<dbReference type="AlphaFoldDB" id="L9XNQ3"/>
<feature type="transmembrane region" description="Helical" evidence="7">
    <location>
        <begin position="117"/>
        <end position="140"/>
    </location>
</feature>
<feature type="transmembrane region" description="Helical" evidence="7">
    <location>
        <begin position="15"/>
        <end position="35"/>
    </location>
</feature>
<dbReference type="PRINTS" id="PR01035">
    <property type="entry name" value="TCRTETA"/>
</dbReference>
<comment type="subcellular location">
    <subcellularLocation>
        <location evidence="1">Cell membrane</location>
        <topology evidence="1">Multi-pass membrane protein</topology>
    </subcellularLocation>
</comment>
<evidence type="ECO:0000256" key="3">
    <source>
        <dbReference type="ARBA" id="ARBA00022475"/>
    </source>
</evidence>
<feature type="transmembrane region" description="Helical" evidence="7">
    <location>
        <begin position="348"/>
        <end position="376"/>
    </location>
</feature>
<keyword evidence="2" id="KW-0813">Transport</keyword>
<dbReference type="SUPFAM" id="SSF103473">
    <property type="entry name" value="MFS general substrate transporter"/>
    <property type="match status" value="1"/>
</dbReference>
<reference evidence="9 10" key="1">
    <citation type="journal article" date="2014" name="PLoS Genet.">
        <title>Phylogenetically driven sequencing of extremely halophilic archaea reveals strategies for static and dynamic osmo-response.</title>
        <authorList>
            <person name="Becker E.A."/>
            <person name="Seitzer P.M."/>
            <person name="Tritt A."/>
            <person name="Larsen D."/>
            <person name="Krusor M."/>
            <person name="Yao A.I."/>
            <person name="Wu D."/>
            <person name="Madern D."/>
            <person name="Eisen J.A."/>
            <person name="Darling A.E."/>
            <person name="Facciotti M.T."/>
        </authorList>
    </citation>
    <scope>NUCLEOTIDE SEQUENCE [LARGE SCALE GENOMIC DNA]</scope>
    <source>
        <strain evidence="9 10">DSM 18795</strain>
    </source>
</reference>
<dbReference type="InterPro" id="IPR050171">
    <property type="entry name" value="MFS_Transporters"/>
</dbReference>
<feature type="transmembrane region" description="Helical" evidence="7">
    <location>
        <begin position="47"/>
        <end position="65"/>
    </location>
</feature>
<sequence>MRTSLSNPLTGIKQSQTVLIIFASTLVSVMGVSLLSNPLTGIKQSQTVLIIFASTLVSVMGVSLISPALPTIQAAWNISASQASLLISAFTLPGIVLTPFIGLIADRVGRKRVLVPSLFLFGVSGIVVVFVDGFTTLLGLRVVQGTAGSAIMSLTVTLLGDLFSGEQQSRLIGLNAAILAIGAAGYPLLGGGLALLSWAAPFVCFGLGIVVAVAGSAVLPEPQSSMGSSGLSYVANAARSVAVAGSAVLPEPQSSMGSSGLSYVANAARSVPTRLALGLYIAIFGIFFILYGAQLTVIPFILDESYGLSSGAIGLLLGLPAVTMGLTSSQSSRLMRHLSPPRLITLGFVTYGIGMTLAALAPSIPVLAGALFLFGIGQGFAEPITDTALNTLTPDAFRGGIMSIRTSVLQFGTTLGPPVFVAVASIVGYPNTLLIAGIAALALGVSAFGLLTLSKTAPSTRSRSVTDK</sequence>
<keyword evidence="6 7" id="KW-0472">Membrane</keyword>
<dbReference type="InterPro" id="IPR020846">
    <property type="entry name" value="MFS_dom"/>
</dbReference>
<evidence type="ECO:0000256" key="2">
    <source>
        <dbReference type="ARBA" id="ARBA00022448"/>
    </source>
</evidence>
<evidence type="ECO:0000256" key="7">
    <source>
        <dbReference type="SAM" id="Phobius"/>
    </source>
</evidence>
<dbReference type="PATRIC" id="fig|1227498.3.peg.1449"/>
<evidence type="ECO:0000256" key="5">
    <source>
        <dbReference type="ARBA" id="ARBA00022989"/>
    </source>
</evidence>
<proteinExistence type="predicted"/>
<dbReference type="PANTHER" id="PTHR23517">
    <property type="entry name" value="RESISTANCE PROTEIN MDTM, PUTATIVE-RELATED-RELATED"/>
    <property type="match status" value="1"/>
</dbReference>
<feature type="transmembrane region" description="Helical" evidence="7">
    <location>
        <begin position="308"/>
        <end position="327"/>
    </location>
</feature>
<evidence type="ECO:0000256" key="4">
    <source>
        <dbReference type="ARBA" id="ARBA00022692"/>
    </source>
</evidence>
<dbReference type="PANTHER" id="PTHR23517:SF3">
    <property type="entry name" value="INTEGRAL MEMBRANE TRANSPORT PROTEIN"/>
    <property type="match status" value="1"/>
</dbReference>
<evidence type="ECO:0000313" key="10">
    <source>
        <dbReference type="Proteomes" id="UP000011531"/>
    </source>
</evidence>
<feature type="transmembrane region" description="Helical" evidence="7">
    <location>
        <begin position="146"/>
        <end position="164"/>
    </location>
</feature>
<feature type="transmembrane region" description="Helical" evidence="7">
    <location>
        <begin position="85"/>
        <end position="105"/>
    </location>
</feature>
<dbReference type="PROSITE" id="PS50850">
    <property type="entry name" value="MFS"/>
    <property type="match status" value="1"/>
</dbReference>